<gene>
    <name evidence="5" type="primary">LOC103514725</name>
</gene>
<proteinExistence type="predicted"/>
<sequence length="269" mass="30070">MFKIENIIRQRRLRWAGHLSRMLDTRIPHKIAFSELKVGKRPQCKPKKRWADILKEDIQLMGLDVKTWRMVAADRRTWGSKVQDAIHGAHEAQLSAATEKRTNRHEEEEKWDWKCPLCNFLRHGRRGRQYVQSHITQCHRDEAQAQQLTSLTCTHCNYTCATKSGLTSHLRHKHPGEPPPGLRPQKLLPAQTAPPTTPVPSLLAPAHPAPSAPTPAPAAPPTPANLSGFTCERCGRVCASRAGLISHSRGKSCRGQSLERGGNARTTNA</sequence>
<dbReference type="PROSITE" id="PS00028">
    <property type="entry name" value="ZINC_FINGER_C2H2_1"/>
    <property type="match status" value="1"/>
</dbReference>
<evidence type="ECO:0000256" key="1">
    <source>
        <dbReference type="PROSITE-ProRule" id="PRU00042"/>
    </source>
</evidence>
<keyword evidence="1" id="KW-0479">Metal-binding</keyword>
<evidence type="ECO:0000313" key="5">
    <source>
        <dbReference type="RefSeq" id="XP_008477848.1"/>
    </source>
</evidence>
<dbReference type="Gene3D" id="3.30.160.60">
    <property type="entry name" value="Classic Zinc Finger"/>
    <property type="match status" value="1"/>
</dbReference>
<dbReference type="GeneID" id="103514725"/>
<dbReference type="AlphaFoldDB" id="A0A1S3DAR6"/>
<dbReference type="PROSITE" id="PS50157">
    <property type="entry name" value="ZINC_FINGER_C2H2_2"/>
    <property type="match status" value="1"/>
</dbReference>
<dbReference type="PaxDb" id="121845-A0A1S3DAR6"/>
<organism evidence="4 5">
    <name type="scientific">Diaphorina citri</name>
    <name type="common">Asian citrus psyllid</name>
    <dbReference type="NCBI Taxonomy" id="121845"/>
    <lineage>
        <taxon>Eukaryota</taxon>
        <taxon>Metazoa</taxon>
        <taxon>Ecdysozoa</taxon>
        <taxon>Arthropoda</taxon>
        <taxon>Hexapoda</taxon>
        <taxon>Insecta</taxon>
        <taxon>Pterygota</taxon>
        <taxon>Neoptera</taxon>
        <taxon>Paraneoptera</taxon>
        <taxon>Hemiptera</taxon>
        <taxon>Sternorrhyncha</taxon>
        <taxon>Psylloidea</taxon>
        <taxon>Psyllidae</taxon>
        <taxon>Diaphorininae</taxon>
        <taxon>Diaphorina</taxon>
    </lineage>
</organism>
<keyword evidence="1" id="KW-0862">Zinc</keyword>
<evidence type="ECO:0000313" key="4">
    <source>
        <dbReference type="Proteomes" id="UP000079169"/>
    </source>
</evidence>
<dbReference type="SMART" id="SM00355">
    <property type="entry name" value="ZnF_C2H2"/>
    <property type="match status" value="3"/>
</dbReference>
<protein>
    <submittedName>
        <fullName evidence="5">Uncharacterized protein LOC103514725 isoform X3</fullName>
    </submittedName>
</protein>
<reference evidence="5" key="1">
    <citation type="submission" date="2025-08" db="UniProtKB">
        <authorList>
            <consortium name="RefSeq"/>
        </authorList>
    </citation>
    <scope>IDENTIFICATION</scope>
</reference>
<feature type="domain" description="C2H2-type" evidence="3">
    <location>
        <begin position="151"/>
        <end position="179"/>
    </location>
</feature>
<dbReference type="RefSeq" id="XP_008477848.1">
    <property type="nucleotide sequence ID" value="XM_008479626.3"/>
</dbReference>
<feature type="compositionally biased region" description="Pro residues" evidence="2">
    <location>
        <begin position="207"/>
        <end position="221"/>
    </location>
</feature>
<name>A0A1S3DAR6_DIACI</name>
<keyword evidence="1" id="KW-0863">Zinc-finger</keyword>
<feature type="region of interest" description="Disordered" evidence="2">
    <location>
        <begin position="249"/>
        <end position="269"/>
    </location>
</feature>
<dbReference type="InterPro" id="IPR013087">
    <property type="entry name" value="Znf_C2H2_type"/>
</dbReference>
<feature type="region of interest" description="Disordered" evidence="2">
    <location>
        <begin position="168"/>
        <end position="221"/>
    </location>
</feature>
<keyword evidence="4" id="KW-1185">Reference proteome</keyword>
<evidence type="ECO:0000256" key="2">
    <source>
        <dbReference type="SAM" id="MobiDB-lite"/>
    </source>
</evidence>
<evidence type="ECO:0000259" key="3">
    <source>
        <dbReference type="PROSITE" id="PS50157"/>
    </source>
</evidence>
<accession>A0A1S3DAR6</accession>
<dbReference type="Proteomes" id="UP000079169">
    <property type="component" value="Unplaced"/>
</dbReference>
<dbReference type="KEGG" id="dci:103514725"/>
<dbReference type="GO" id="GO:0008270">
    <property type="term" value="F:zinc ion binding"/>
    <property type="evidence" value="ECO:0007669"/>
    <property type="project" value="UniProtKB-KW"/>
</dbReference>
<feature type="compositionally biased region" description="Low complexity" evidence="2">
    <location>
        <begin position="189"/>
        <end position="206"/>
    </location>
</feature>